<evidence type="ECO:0000313" key="3">
    <source>
        <dbReference type="Proteomes" id="UP000678393"/>
    </source>
</evidence>
<comment type="caution">
    <text evidence="2">The sequence shown here is derived from an EMBL/GenBank/DDBJ whole genome shotgun (WGS) entry which is preliminary data.</text>
</comment>
<dbReference type="AlphaFoldDB" id="A0A8S3ZYU1"/>
<dbReference type="SUPFAM" id="SSF52833">
    <property type="entry name" value="Thioredoxin-like"/>
    <property type="match status" value="1"/>
</dbReference>
<dbReference type="GO" id="GO:0031397">
    <property type="term" value="P:negative regulation of protein ubiquitination"/>
    <property type="evidence" value="ECO:0007669"/>
    <property type="project" value="TreeGrafter"/>
</dbReference>
<sequence>MAHLEASLGKDVIGKDGSTVEVSSLVDYELLGVYFSAQWCTPCRNFTPVLTDCYNKLNAAGKRWEIIFISLDKDEETCKEHYESMPWLLFPFENDLKEQLSDKYGVTAIPTLLLLDPKTGDLVSDNGIDLVEQDPSGDKFPWK</sequence>
<gene>
    <name evidence="2" type="ORF">CUNI_LOCUS18393</name>
</gene>
<reference evidence="2" key="1">
    <citation type="submission" date="2021-04" db="EMBL/GenBank/DDBJ databases">
        <authorList>
            <consortium name="Molecular Ecology Group"/>
        </authorList>
    </citation>
    <scope>NUCLEOTIDE SEQUENCE</scope>
</reference>
<keyword evidence="3" id="KW-1185">Reference proteome</keyword>
<proteinExistence type="predicted"/>
<dbReference type="PANTHER" id="PTHR46472:SF1">
    <property type="entry name" value="NUCLEOREDOXIN"/>
    <property type="match status" value="1"/>
</dbReference>
<dbReference type="Gene3D" id="3.40.30.10">
    <property type="entry name" value="Glutaredoxin"/>
    <property type="match status" value="1"/>
</dbReference>
<evidence type="ECO:0000313" key="2">
    <source>
        <dbReference type="EMBL" id="CAG5132835.1"/>
    </source>
</evidence>
<accession>A0A8S3ZYU1</accession>
<dbReference type="PROSITE" id="PS51352">
    <property type="entry name" value="THIOREDOXIN_2"/>
    <property type="match status" value="1"/>
</dbReference>
<dbReference type="GO" id="GO:0005634">
    <property type="term" value="C:nucleus"/>
    <property type="evidence" value="ECO:0007669"/>
    <property type="project" value="TreeGrafter"/>
</dbReference>
<dbReference type="OrthoDB" id="409136at2759"/>
<dbReference type="EMBL" id="CAJHNH020005680">
    <property type="protein sequence ID" value="CAG5132835.1"/>
    <property type="molecule type" value="Genomic_DNA"/>
</dbReference>
<dbReference type="InterPro" id="IPR013766">
    <property type="entry name" value="Thioredoxin_domain"/>
</dbReference>
<dbReference type="PANTHER" id="PTHR46472">
    <property type="entry name" value="NUCLEOREDOXIN"/>
    <property type="match status" value="1"/>
</dbReference>
<dbReference type="GO" id="GO:0004791">
    <property type="term" value="F:thioredoxin-disulfide reductase (NADPH) activity"/>
    <property type="evidence" value="ECO:0007669"/>
    <property type="project" value="TreeGrafter"/>
</dbReference>
<dbReference type="InterPro" id="IPR036249">
    <property type="entry name" value="Thioredoxin-like_sf"/>
</dbReference>
<dbReference type="Proteomes" id="UP000678393">
    <property type="component" value="Unassembled WGS sequence"/>
</dbReference>
<organism evidence="2 3">
    <name type="scientific">Candidula unifasciata</name>
    <dbReference type="NCBI Taxonomy" id="100452"/>
    <lineage>
        <taxon>Eukaryota</taxon>
        <taxon>Metazoa</taxon>
        <taxon>Spiralia</taxon>
        <taxon>Lophotrochozoa</taxon>
        <taxon>Mollusca</taxon>
        <taxon>Gastropoda</taxon>
        <taxon>Heterobranchia</taxon>
        <taxon>Euthyneura</taxon>
        <taxon>Panpulmonata</taxon>
        <taxon>Eupulmonata</taxon>
        <taxon>Stylommatophora</taxon>
        <taxon>Helicina</taxon>
        <taxon>Helicoidea</taxon>
        <taxon>Geomitridae</taxon>
        <taxon>Candidula</taxon>
    </lineage>
</organism>
<name>A0A8S3ZYU1_9EUPU</name>
<dbReference type="InterPro" id="IPR012336">
    <property type="entry name" value="Thioredoxin-like_fold"/>
</dbReference>
<evidence type="ECO:0000259" key="1">
    <source>
        <dbReference type="PROSITE" id="PS51352"/>
    </source>
</evidence>
<feature type="domain" description="Thioredoxin" evidence="1">
    <location>
        <begin position="1"/>
        <end position="143"/>
    </location>
</feature>
<protein>
    <recommendedName>
        <fullName evidence="1">Thioredoxin domain-containing protein</fullName>
    </recommendedName>
</protein>
<dbReference type="Pfam" id="PF13905">
    <property type="entry name" value="Thioredoxin_8"/>
    <property type="match status" value="1"/>
</dbReference>
<dbReference type="GO" id="GO:0030178">
    <property type="term" value="P:negative regulation of Wnt signaling pathway"/>
    <property type="evidence" value="ECO:0007669"/>
    <property type="project" value="TreeGrafter"/>
</dbReference>